<feature type="transmembrane region" description="Helical" evidence="8">
    <location>
        <begin position="359"/>
        <end position="377"/>
    </location>
</feature>
<dbReference type="Proteomes" id="UP000516305">
    <property type="component" value="Chromosome"/>
</dbReference>
<reference evidence="10 11" key="1">
    <citation type="submission" date="2020-08" db="EMBL/GenBank/DDBJ databases">
        <title>Croceimicrobium hydrocarbonivorans gen. nov., sp. nov., a novel marine bacterium isolated from a bacterial consortium that degrades polyethylene terephthalate.</title>
        <authorList>
            <person name="Liu R."/>
        </authorList>
    </citation>
    <scope>NUCLEOTIDE SEQUENCE [LARGE SCALE GENOMIC DNA]</scope>
    <source>
        <strain evidence="10 11">A20-9</strain>
    </source>
</reference>
<comment type="subcellular location">
    <subcellularLocation>
        <location evidence="1">Cell membrane</location>
        <topology evidence="1">Multi-pass membrane protein</topology>
    </subcellularLocation>
</comment>
<gene>
    <name evidence="10" type="ORF">H4K34_08975</name>
</gene>
<feature type="transmembrane region" description="Helical" evidence="8">
    <location>
        <begin position="229"/>
        <end position="250"/>
    </location>
</feature>
<proteinExistence type="predicted"/>
<evidence type="ECO:0000256" key="3">
    <source>
        <dbReference type="ARBA" id="ARBA00022676"/>
    </source>
</evidence>
<evidence type="ECO:0000313" key="10">
    <source>
        <dbReference type="EMBL" id="QNR25960.1"/>
    </source>
</evidence>
<dbReference type="GO" id="GO:0016763">
    <property type="term" value="F:pentosyltransferase activity"/>
    <property type="evidence" value="ECO:0007669"/>
    <property type="project" value="TreeGrafter"/>
</dbReference>
<feature type="transmembrane region" description="Helical" evidence="8">
    <location>
        <begin position="12"/>
        <end position="29"/>
    </location>
</feature>
<keyword evidence="11" id="KW-1185">Reference proteome</keyword>
<sequence length="464" mass="53525">MMAQKHKAQLIFIYGAIPLALLALFLYLIQKPDFLFWWDERFHALVAKNLLNYPWIGQLYPLEVFENASASSAWYNSHIWLHKPPLFSYIEALFLKVLGAGLFQFRFASALSMLLLYFSFLRIQILLDLEKWTASFIAAGLCLNPFLLKLMMGWQGMDHNDLAFITCISLAFWMILAYQQKKSTGRLILISLFIAAAVLTKWLAGFLPFLFWFLADFKKGRIQGLAPKLRALGLSLILIAPWHIYTFWAFPAEAKAAFAFNQEHFAAVVENHQQPWYFHFQQWGSHFFLLLALFPLALILNKTSKKAKPQFRAAVFSVGFVLVFFSLAQTKLPAFSFIALPLVLILLSSLSPKKPFWRYISLGFLLLALAQMAYLPFVNFADRYPENHSRAQFYRSLKGRLSPDAILIGAREFSNIEAQFYCDYLVLNLSTPTAFLQKMEASQRPIYQIVYDEKGREKELRPLP</sequence>
<accession>A0A7H0VJR2</accession>
<keyword evidence="3" id="KW-0328">Glycosyltransferase</keyword>
<dbReference type="GO" id="GO:0009103">
    <property type="term" value="P:lipopolysaccharide biosynthetic process"/>
    <property type="evidence" value="ECO:0007669"/>
    <property type="project" value="UniProtKB-ARBA"/>
</dbReference>
<feature type="transmembrane region" description="Helical" evidence="8">
    <location>
        <begin position="280"/>
        <end position="299"/>
    </location>
</feature>
<dbReference type="PANTHER" id="PTHR33908">
    <property type="entry name" value="MANNOSYLTRANSFERASE YKCB-RELATED"/>
    <property type="match status" value="1"/>
</dbReference>
<dbReference type="RefSeq" id="WP_210760486.1">
    <property type="nucleotide sequence ID" value="NZ_CP060139.1"/>
</dbReference>
<keyword evidence="4 10" id="KW-0808">Transferase</keyword>
<evidence type="ECO:0000313" key="11">
    <source>
        <dbReference type="Proteomes" id="UP000516305"/>
    </source>
</evidence>
<keyword evidence="6 8" id="KW-1133">Transmembrane helix</keyword>
<dbReference type="KEGG" id="chyd:H4K34_08975"/>
<evidence type="ECO:0000259" key="9">
    <source>
        <dbReference type="Pfam" id="PF13231"/>
    </source>
</evidence>
<name>A0A7H0VJR2_9FLAO</name>
<feature type="transmembrane region" description="Helical" evidence="8">
    <location>
        <begin position="334"/>
        <end position="352"/>
    </location>
</feature>
<dbReference type="InterPro" id="IPR050297">
    <property type="entry name" value="LipidA_mod_glycosyltrf_83"/>
</dbReference>
<dbReference type="EMBL" id="CP060139">
    <property type="protein sequence ID" value="QNR25960.1"/>
    <property type="molecule type" value="Genomic_DNA"/>
</dbReference>
<keyword evidence="5 8" id="KW-0812">Transmembrane</keyword>
<dbReference type="InterPro" id="IPR038731">
    <property type="entry name" value="RgtA/B/C-like"/>
</dbReference>
<evidence type="ECO:0000256" key="6">
    <source>
        <dbReference type="ARBA" id="ARBA00022989"/>
    </source>
</evidence>
<dbReference type="GO" id="GO:0005886">
    <property type="term" value="C:plasma membrane"/>
    <property type="evidence" value="ECO:0007669"/>
    <property type="project" value="UniProtKB-SubCell"/>
</dbReference>
<feature type="transmembrane region" description="Helical" evidence="8">
    <location>
        <begin position="311"/>
        <end position="328"/>
    </location>
</feature>
<keyword evidence="2" id="KW-1003">Cell membrane</keyword>
<dbReference type="PANTHER" id="PTHR33908:SF11">
    <property type="entry name" value="MEMBRANE PROTEIN"/>
    <property type="match status" value="1"/>
</dbReference>
<dbReference type="AlphaFoldDB" id="A0A7H0VJR2"/>
<evidence type="ECO:0000256" key="5">
    <source>
        <dbReference type="ARBA" id="ARBA00022692"/>
    </source>
</evidence>
<feature type="transmembrane region" description="Helical" evidence="8">
    <location>
        <begin position="110"/>
        <end position="127"/>
    </location>
</feature>
<feature type="transmembrane region" description="Helical" evidence="8">
    <location>
        <begin position="187"/>
        <end position="217"/>
    </location>
</feature>
<dbReference type="Pfam" id="PF13231">
    <property type="entry name" value="PMT_2"/>
    <property type="match status" value="1"/>
</dbReference>
<keyword evidence="7 8" id="KW-0472">Membrane</keyword>
<feature type="transmembrane region" description="Helical" evidence="8">
    <location>
        <begin position="133"/>
        <end position="150"/>
    </location>
</feature>
<organism evidence="10 11">
    <name type="scientific">Croceimicrobium hydrocarbonivorans</name>
    <dbReference type="NCBI Taxonomy" id="2761580"/>
    <lineage>
        <taxon>Bacteria</taxon>
        <taxon>Pseudomonadati</taxon>
        <taxon>Bacteroidota</taxon>
        <taxon>Flavobacteriia</taxon>
        <taxon>Flavobacteriales</taxon>
        <taxon>Owenweeksiaceae</taxon>
        <taxon>Croceimicrobium</taxon>
    </lineage>
</organism>
<protein>
    <submittedName>
        <fullName evidence="10">Glycosyltransferase family 39 protein</fullName>
    </submittedName>
</protein>
<feature type="transmembrane region" description="Helical" evidence="8">
    <location>
        <begin position="162"/>
        <end position="181"/>
    </location>
</feature>
<evidence type="ECO:0000256" key="4">
    <source>
        <dbReference type="ARBA" id="ARBA00022679"/>
    </source>
</evidence>
<evidence type="ECO:0000256" key="1">
    <source>
        <dbReference type="ARBA" id="ARBA00004651"/>
    </source>
</evidence>
<evidence type="ECO:0000256" key="7">
    <source>
        <dbReference type="ARBA" id="ARBA00023136"/>
    </source>
</evidence>
<feature type="domain" description="Glycosyltransferase RgtA/B/C/D-like" evidence="9">
    <location>
        <begin position="82"/>
        <end position="245"/>
    </location>
</feature>
<evidence type="ECO:0000256" key="2">
    <source>
        <dbReference type="ARBA" id="ARBA00022475"/>
    </source>
</evidence>
<evidence type="ECO:0000256" key="8">
    <source>
        <dbReference type="SAM" id="Phobius"/>
    </source>
</evidence>